<sequence length="471" mass="52369">MIRTSYAWINLVKALAGVGVFALPIAFQQAGLWVGTILTFILGVANAHCMIKLVKCSQYLSKRRDSTKYSSMFTMKYHSPQASDDEREKDYLKSHATQYEKEALQSNLTGEDGHKIRETSLDYGDMAKEAFVTRESCFLKCLGVPAKFAVNVCLVLLQLGICSVFYIFVSDHIKELIDLIFKTDVSLKIIFLVMIPFFILLTSVQNLFLMSCISLTGNVLITVAIAIVLVKLAMMPHIPLSQLAGATTFSAAARAAGSITYSYAAQAVVLPLENKMRHPEKMLGFFGVITTSVAFVGVLYAAVAILGYITYGSDLHGSITLNLTNKPLDLSVKIMLLLMTYCGYLIQHYPIFQMIWPLMRRCVDRAPKCLSWTANYTLRYATVILSFLLAISIPNLEEIIPIIGVTTGMLLAFVFPAVIESVVFWEQWRKRGCFVLIPNIILNIIYTLLGILFLVIGVHANIVSMTTSKNV</sequence>
<feature type="transmembrane region" description="Helical" evidence="5">
    <location>
        <begin position="284"/>
        <end position="310"/>
    </location>
</feature>
<dbReference type="Proteomes" id="UP000025227">
    <property type="component" value="Unplaced"/>
</dbReference>
<dbReference type="PANTHER" id="PTHR22950">
    <property type="entry name" value="AMINO ACID TRANSPORTER"/>
    <property type="match status" value="1"/>
</dbReference>
<feature type="transmembrane region" description="Helical" evidence="5">
    <location>
        <begin position="33"/>
        <end position="54"/>
    </location>
</feature>
<protein>
    <submittedName>
        <fullName evidence="8">Aa_trans domain-containing protein</fullName>
    </submittedName>
</protein>
<organism evidence="7 8">
    <name type="scientific">Haemonchus contortus</name>
    <name type="common">Barber pole worm</name>
    <dbReference type="NCBI Taxonomy" id="6289"/>
    <lineage>
        <taxon>Eukaryota</taxon>
        <taxon>Metazoa</taxon>
        <taxon>Ecdysozoa</taxon>
        <taxon>Nematoda</taxon>
        <taxon>Chromadorea</taxon>
        <taxon>Rhabditida</taxon>
        <taxon>Rhabditina</taxon>
        <taxon>Rhabditomorpha</taxon>
        <taxon>Strongyloidea</taxon>
        <taxon>Trichostrongylidae</taxon>
        <taxon>Haemonchus</taxon>
    </lineage>
</organism>
<keyword evidence="7" id="KW-1185">Reference proteome</keyword>
<feature type="domain" description="Amino acid transporter transmembrane" evidence="6">
    <location>
        <begin position="6"/>
        <end position="72"/>
    </location>
</feature>
<evidence type="ECO:0000256" key="5">
    <source>
        <dbReference type="SAM" id="Phobius"/>
    </source>
</evidence>
<accession>A0A7I4Y2H7</accession>
<dbReference type="PANTHER" id="PTHR22950:SF217">
    <property type="entry name" value="AMINO ACID TRANSPORTER TRANSMEMBRANE DOMAIN-CONTAINING PROTEIN"/>
    <property type="match status" value="1"/>
</dbReference>
<comment type="subcellular location">
    <subcellularLocation>
        <location evidence="1">Membrane</location>
        <topology evidence="1">Multi-pass membrane protein</topology>
    </subcellularLocation>
</comment>
<reference evidence="8" key="1">
    <citation type="submission" date="2020-12" db="UniProtKB">
        <authorList>
            <consortium name="WormBaseParasite"/>
        </authorList>
    </citation>
    <scope>IDENTIFICATION</scope>
    <source>
        <strain evidence="8">MHco3</strain>
    </source>
</reference>
<feature type="transmembrane region" description="Helical" evidence="5">
    <location>
        <begin position="148"/>
        <end position="169"/>
    </location>
</feature>
<evidence type="ECO:0000313" key="8">
    <source>
        <dbReference type="WBParaSite" id="HCON_00034960-00001"/>
    </source>
</evidence>
<dbReference type="InterPro" id="IPR013057">
    <property type="entry name" value="AA_transpt_TM"/>
</dbReference>
<feature type="transmembrane region" description="Helical" evidence="5">
    <location>
        <begin position="440"/>
        <end position="462"/>
    </location>
</feature>
<feature type="transmembrane region" description="Helical" evidence="5">
    <location>
        <begin position="215"/>
        <end position="235"/>
    </location>
</feature>
<dbReference type="Pfam" id="PF01490">
    <property type="entry name" value="Aa_trans"/>
    <property type="match status" value="2"/>
</dbReference>
<evidence type="ECO:0000259" key="6">
    <source>
        <dbReference type="Pfam" id="PF01490"/>
    </source>
</evidence>
<evidence type="ECO:0000256" key="1">
    <source>
        <dbReference type="ARBA" id="ARBA00004141"/>
    </source>
</evidence>
<proteinExistence type="predicted"/>
<evidence type="ECO:0000256" key="2">
    <source>
        <dbReference type="ARBA" id="ARBA00022692"/>
    </source>
</evidence>
<dbReference type="OrthoDB" id="1684102at2759"/>
<keyword evidence="2 5" id="KW-0812">Transmembrane</keyword>
<name>A0A7I4Y2H7_HAECO</name>
<evidence type="ECO:0000313" key="7">
    <source>
        <dbReference type="Proteomes" id="UP000025227"/>
    </source>
</evidence>
<feature type="transmembrane region" description="Helical" evidence="5">
    <location>
        <begin position="189"/>
        <end position="208"/>
    </location>
</feature>
<evidence type="ECO:0000256" key="4">
    <source>
        <dbReference type="ARBA" id="ARBA00023136"/>
    </source>
</evidence>
<feature type="transmembrane region" description="Helical" evidence="5">
    <location>
        <begin position="7"/>
        <end position="27"/>
    </location>
</feature>
<dbReference type="AlphaFoldDB" id="A0A7I4Y2H7"/>
<feature type="transmembrane region" description="Helical" evidence="5">
    <location>
        <begin position="255"/>
        <end position="272"/>
    </location>
</feature>
<dbReference type="GO" id="GO:0015179">
    <property type="term" value="F:L-amino acid transmembrane transporter activity"/>
    <property type="evidence" value="ECO:0007669"/>
    <property type="project" value="TreeGrafter"/>
</dbReference>
<feature type="transmembrane region" description="Helical" evidence="5">
    <location>
        <begin position="373"/>
        <end position="393"/>
    </location>
</feature>
<feature type="transmembrane region" description="Helical" evidence="5">
    <location>
        <begin position="399"/>
        <end position="419"/>
    </location>
</feature>
<evidence type="ECO:0000256" key="3">
    <source>
        <dbReference type="ARBA" id="ARBA00022989"/>
    </source>
</evidence>
<feature type="domain" description="Amino acid transporter transmembrane" evidence="6">
    <location>
        <begin position="118"/>
        <end position="459"/>
    </location>
</feature>
<dbReference type="WBParaSite" id="HCON_00034960-00001">
    <property type="protein sequence ID" value="HCON_00034960-00001"/>
    <property type="gene ID" value="HCON_00034960"/>
</dbReference>
<keyword evidence="3 5" id="KW-1133">Transmembrane helix</keyword>
<keyword evidence="4 5" id="KW-0472">Membrane</keyword>
<dbReference type="GO" id="GO:0005774">
    <property type="term" value="C:vacuolar membrane"/>
    <property type="evidence" value="ECO:0007669"/>
    <property type="project" value="TreeGrafter"/>
</dbReference>
<feature type="transmembrane region" description="Helical" evidence="5">
    <location>
        <begin position="330"/>
        <end position="352"/>
    </location>
</feature>